<gene>
    <name evidence="1" type="ORF">ENH89_17630</name>
</gene>
<proteinExistence type="predicted"/>
<evidence type="ECO:0000313" key="2">
    <source>
        <dbReference type="Proteomes" id="UP000885680"/>
    </source>
</evidence>
<dbReference type="EMBL" id="DRGN01000258">
    <property type="protein sequence ID" value="HEU02110.1"/>
    <property type="molecule type" value="Genomic_DNA"/>
</dbReference>
<protein>
    <submittedName>
        <fullName evidence="1">TIGR02117 family protein</fullName>
    </submittedName>
</protein>
<organism evidence="1 2">
    <name type="scientific">Aurantimonas coralicida</name>
    <dbReference type="NCBI Taxonomy" id="182270"/>
    <lineage>
        <taxon>Bacteria</taxon>
        <taxon>Pseudomonadati</taxon>
        <taxon>Pseudomonadota</taxon>
        <taxon>Alphaproteobacteria</taxon>
        <taxon>Hyphomicrobiales</taxon>
        <taxon>Aurantimonadaceae</taxon>
        <taxon>Aurantimonas</taxon>
    </lineage>
</organism>
<comment type="caution">
    <text evidence="1">The sequence shown here is derived from an EMBL/GenBank/DDBJ whole genome shotgun (WGS) entry which is preliminary data.</text>
</comment>
<dbReference type="AlphaFoldDB" id="A0A9C9NIP5"/>
<dbReference type="InterPro" id="IPR011727">
    <property type="entry name" value="CHP02117"/>
</dbReference>
<name>A0A9C9NIP5_9HYPH</name>
<dbReference type="Pfam" id="PF09601">
    <property type="entry name" value="DUF2459"/>
    <property type="match status" value="1"/>
</dbReference>
<dbReference type="Proteomes" id="UP000885680">
    <property type="component" value="Unassembled WGS sequence"/>
</dbReference>
<accession>A0A9C9NIP5</accession>
<dbReference type="NCBIfam" id="TIGR02117">
    <property type="entry name" value="chp_urease_rgn"/>
    <property type="match status" value="1"/>
</dbReference>
<reference evidence="1" key="1">
    <citation type="journal article" date="2020" name="mSystems">
        <title>Genome- and Community-Level Interaction Insights into Carbon Utilization and Element Cycling Functions of Hydrothermarchaeota in Hydrothermal Sediment.</title>
        <authorList>
            <person name="Zhou Z."/>
            <person name="Liu Y."/>
            <person name="Xu W."/>
            <person name="Pan J."/>
            <person name="Luo Z.H."/>
            <person name="Li M."/>
        </authorList>
    </citation>
    <scope>NUCLEOTIDE SEQUENCE</scope>
    <source>
        <strain evidence="1">HyVt-347</strain>
    </source>
</reference>
<evidence type="ECO:0000313" key="1">
    <source>
        <dbReference type="EMBL" id="HEU02110.1"/>
    </source>
</evidence>
<sequence length="228" mass="24886">MKRGSRGRMAFKRLAACLALVLLILALGTLIPRSGPGDGAGEPPTRTVLVLSNAIHTDIALPLDAETRGVFGFVRESGLSIDQSGAEWLVLGWGGEQFYVRTPTWADLEVMPVIRSILDDRSVLHVALSGPIDPDATFATRVVMSETDFSALRASILAGFQRRENGEPDILEGTEYGLFDRFYRAKGNFQVLLGCNTWTGQMLREAGVTTGIWTPLPFLLRASLDLHN</sequence>